<evidence type="ECO:0000256" key="7">
    <source>
        <dbReference type="ARBA" id="ARBA00023145"/>
    </source>
</evidence>
<evidence type="ECO:0000256" key="4">
    <source>
        <dbReference type="ARBA" id="ARBA00022801"/>
    </source>
</evidence>
<keyword evidence="6 10" id="KW-0482">Metalloprotease</keyword>
<comment type="cofactor">
    <cofactor evidence="10 11">
        <name>Zn(2+)</name>
        <dbReference type="ChEBI" id="CHEBI:29105"/>
    </cofactor>
    <text evidence="10 11">Binds 1 zinc ion per subunit.</text>
</comment>
<reference evidence="13 14" key="1">
    <citation type="journal article" date="2016" name="Genome Biol. Evol.">
        <title>Gene Family Evolution Reflects Adaptation to Soil Environmental Stressors in the Genome of the Collembolan Orchesella cincta.</title>
        <authorList>
            <person name="Faddeeva-Vakhrusheva A."/>
            <person name="Derks M.F."/>
            <person name="Anvar S.Y."/>
            <person name="Agamennone V."/>
            <person name="Suring W."/>
            <person name="Smit S."/>
            <person name="van Straalen N.M."/>
            <person name="Roelofs D."/>
        </authorList>
    </citation>
    <scope>NUCLEOTIDE SEQUENCE [LARGE SCALE GENOMIC DNA]</scope>
    <source>
        <tissue evidence="13">Mixed pool</tissue>
    </source>
</reference>
<dbReference type="Pfam" id="PF01400">
    <property type="entry name" value="Astacin"/>
    <property type="match status" value="1"/>
</dbReference>
<protein>
    <recommendedName>
        <fullName evidence="11">Metalloendopeptidase</fullName>
        <ecNumber evidence="11">3.4.24.-</ecNumber>
    </recommendedName>
</protein>
<dbReference type="InterPro" id="IPR001506">
    <property type="entry name" value="Peptidase_M12A"/>
</dbReference>
<evidence type="ECO:0000256" key="8">
    <source>
        <dbReference type="ARBA" id="ARBA00023157"/>
    </source>
</evidence>
<evidence type="ECO:0000256" key="11">
    <source>
        <dbReference type="RuleBase" id="RU361183"/>
    </source>
</evidence>
<feature type="domain" description="Peptidase M12A" evidence="12">
    <location>
        <begin position="20"/>
        <end position="218"/>
    </location>
</feature>
<keyword evidence="8" id="KW-1015">Disulfide bond</keyword>
<dbReference type="Gene3D" id="3.40.390.10">
    <property type="entry name" value="Collagenase (Catalytic Domain)"/>
    <property type="match status" value="1"/>
</dbReference>
<comment type="caution">
    <text evidence="10">Lacks conserved residue(s) required for the propagation of feature annotation.</text>
</comment>
<evidence type="ECO:0000256" key="6">
    <source>
        <dbReference type="ARBA" id="ARBA00023049"/>
    </source>
</evidence>
<dbReference type="Proteomes" id="UP000094527">
    <property type="component" value="Unassembled WGS sequence"/>
</dbReference>
<dbReference type="GO" id="GO:0004222">
    <property type="term" value="F:metalloendopeptidase activity"/>
    <property type="evidence" value="ECO:0007669"/>
    <property type="project" value="UniProtKB-UniRule"/>
</dbReference>
<dbReference type="PRINTS" id="PR00480">
    <property type="entry name" value="ASTACIN"/>
</dbReference>
<feature type="binding site" evidence="10">
    <location>
        <position position="121"/>
    </location>
    <ligand>
        <name>Zn(2+)</name>
        <dbReference type="ChEBI" id="CHEBI:29105"/>
        <note>catalytic</note>
    </ligand>
</feature>
<evidence type="ECO:0000259" key="12">
    <source>
        <dbReference type="PROSITE" id="PS51864"/>
    </source>
</evidence>
<evidence type="ECO:0000313" key="13">
    <source>
        <dbReference type="EMBL" id="ODM90219.1"/>
    </source>
</evidence>
<dbReference type="EC" id="3.4.24.-" evidence="11"/>
<dbReference type="InterPro" id="IPR034035">
    <property type="entry name" value="Astacin-like_dom"/>
</dbReference>
<keyword evidence="3" id="KW-0732">Signal</keyword>
<dbReference type="GO" id="GO:0006508">
    <property type="term" value="P:proteolysis"/>
    <property type="evidence" value="ECO:0007669"/>
    <property type="project" value="UniProtKB-KW"/>
</dbReference>
<dbReference type="EMBL" id="LJIJ01002105">
    <property type="protein sequence ID" value="ODM90219.1"/>
    <property type="molecule type" value="Genomic_DNA"/>
</dbReference>
<keyword evidence="2 10" id="KW-0479">Metal-binding</keyword>
<dbReference type="InterPro" id="IPR024079">
    <property type="entry name" value="MetalloPept_cat_dom_sf"/>
</dbReference>
<name>A0A1D2MBB6_ORCCI</name>
<comment type="caution">
    <text evidence="13">The sequence shown here is derived from an EMBL/GenBank/DDBJ whole genome shotgun (WGS) entry which is preliminary data.</text>
</comment>
<feature type="binding site" evidence="10">
    <location>
        <position position="117"/>
    </location>
    <ligand>
        <name>Zn(2+)</name>
        <dbReference type="ChEBI" id="CHEBI:29105"/>
        <note>catalytic</note>
    </ligand>
</feature>
<sequence>MLGEYFEGDMRFAEGYDITSGVIGDRFRWPENTVPYTIAAAFTEDERNIILGALEEISNKTCIHFVPHSNQRDYVAIVRGLPDSGCWSFVGRVYGAQILNLQPGPGPHCIFHGIAAHEMIHALGFYHEQSRTDRDDYVTIMWDNVTPGKEGNFIKYSSAQVDPEGVAYDYGSIMHYGAYSFSQDASKPTIVPKTDVEIGQRNGLSESDVQKLRNMYKC</sequence>
<evidence type="ECO:0000256" key="10">
    <source>
        <dbReference type="PROSITE-ProRule" id="PRU01211"/>
    </source>
</evidence>
<dbReference type="GO" id="GO:0008270">
    <property type="term" value="F:zinc ion binding"/>
    <property type="evidence" value="ECO:0007669"/>
    <property type="project" value="UniProtKB-UniRule"/>
</dbReference>
<dbReference type="STRING" id="48709.A0A1D2MBB6"/>
<evidence type="ECO:0000256" key="3">
    <source>
        <dbReference type="ARBA" id="ARBA00022729"/>
    </source>
</evidence>
<keyword evidence="4 10" id="KW-0378">Hydrolase</keyword>
<keyword evidence="9" id="KW-0325">Glycoprotein</keyword>
<evidence type="ECO:0000256" key="1">
    <source>
        <dbReference type="ARBA" id="ARBA00022670"/>
    </source>
</evidence>
<keyword evidence="14" id="KW-1185">Reference proteome</keyword>
<feature type="active site" evidence="10">
    <location>
        <position position="118"/>
    </location>
</feature>
<dbReference type="PROSITE" id="PS51864">
    <property type="entry name" value="ASTACIN"/>
    <property type="match status" value="1"/>
</dbReference>
<dbReference type="OMA" id="FSPKWGP"/>
<dbReference type="SUPFAM" id="SSF55486">
    <property type="entry name" value="Metalloproteases ('zincins'), catalytic domain"/>
    <property type="match status" value="1"/>
</dbReference>
<evidence type="ECO:0000256" key="9">
    <source>
        <dbReference type="ARBA" id="ARBA00023180"/>
    </source>
</evidence>
<keyword evidence="7" id="KW-0865">Zymogen</keyword>
<feature type="binding site" evidence="10">
    <location>
        <position position="127"/>
    </location>
    <ligand>
        <name>Zn(2+)</name>
        <dbReference type="ChEBI" id="CHEBI:29105"/>
        <note>catalytic</note>
    </ligand>
</feature>
<dbReference type="PANTHER" id="PTHR10127">
    <property type="entry name" value="DISCOIDIN, CUB, EGF, LAMININ , AND ZINC METALLOPROTEASE DOMAIN CONTAINING"/>
    <property type="match status" value="1"/>
</dbReference>
<dbReference type="CDD" id="cd04280">
    <property type="entry name" value="ZnMc_astacin_like"/>
    <property type="match status" value="1"/>
</dbReference>
<dbReference type="InterPro" id="IPR006026">
    <property type="entry name" value="Peptidase_Metallo"/>
</dbReference>
<gene>
    <name evidence="13" type="ORF">Ocin01_16468</name>
</gene>
<accession>A0A1D2MBB6</accession>
<keyword evidence="5 10" id="KW-0862">Zinc</keyword>
<keyword evidence="1 10" id="KW-0645">Protease</keyword>
<dbReference type="FunFam" id="3.40.390.10:FF:000015">
    <property type="entry name" value="Meprin A subunit"/>
    <property type="match status" value="1"/>
</dbReference>
<dbReference type="SMART" id="SM00235">
    <property type="entry name" value="ZnMc"/>
    <property type="match status" value="1"/>
</dbReference>
<proteinExistence type="predicted"/>
<evidence type="ECO:0000313" key="14">
    <source>
        <dbReference type="Proteomes" id="UP000094527"/>
    </source>
</evidence>
<dbReference type="PANTHER" id="PTHR10127:SF814">
    <property type="entry name" value="MEPRIN A SUBUNIT BETA"/>
    <property type="match status" value="1"/>
</dbReference>
<evidence type="ECO:0000256" key="2">
    <source>
        <dbReference type="ARBA" id="ARBA00022723"/>
    </source>
</evidence>
<dbReference type="OrthoDB" id="291007at2759"/>
<evidence type="ECO:0000256" key="5">
    <source>
        <dbReference type="ARBA" id="ARBA00022833"/>
    </source>
</evidence>
<organism evidence="13 14">
    <name type="scientific">Orchesella cincta</name>
    <name type="common">Springtail</name>
    <name type="synonym">Podura cincta</name>
    <dbReference type="NCBI Taxonomy" id="48709"/>
    <lineage>
        <taxon>Eukaryota</taxon>
        <taxon>Metazoa</taxon>
        <taxon>Ecdysozoa</taxon>
        <taxon>Arthropoda</taxon>
        <taxon>Hexapoda</taxon>
        <taxon>Collembola</taxon>
        <taxon>Entomobryomorpha</taxon>
        <taxon>Entomobryoidea</taxon>
        <taxon>Orchesellidae</taxon>
        <taxon>Orchesellinae</taxon>
        <taxon>Orchesella</taxon>
    </lineage>
</organism>
<dbReference type="AlphaFoldDB" id="A0A1D2MBB6"/>